<protein>
    <recommendedName>
        <fullName evidence="3">YqzE family protein</fullName>
    </recommendedName>
</protein>
<sequence length="79" mass="9464">MASGEEIVMLITEKVVHYVETPKAERIREHEKEKQTKEPWSRKWFGMIPLGIELWWESEPEPLWKRKLTASSVKQDNEQ</sequence>
<comment type="caution">
    <text evidence="1">The sequence shown here is derived from an EMBL/GenBank/DDBJ whole genome shotgun (WGS) entry which is preliminary data.</text>
</comment>
<evidence type="ECO:0008006" key="3">
    <source>
        <dbReference type="Google" id="ProtNLM"/>
    </source>
</evidence>
<reference evidence="1 2" key="1">
    <citation type="submission" date="2021-03" db="EMBL/GenBank/DDBJ databases">
        <title>Genomic Encyclopedia of Type Strains, Phase IV (KMG-IV): sequencing the most valuable type-strain genomes for metagenomic binning, comparative biology and taxonomic classification.</title>
        <authorList>
            <person name="Goeker M."/>
        </authorList>
    </citation>
    <scope>NUCLEOTIDE SEQUENCE [LARGE SCALE GENOMIC DNA]</scope>
    <source>
        <strain evidence="1 2">DSM 26806</strain>
    </source>
</reference>
<dbReference type="InterPro" id="IPR025622">
    <property type="entry name" value="YqzE"/>
</dbReference>
<evidence type="ECO:0000313" key="2">
    <source>
        <dbReference type="Proteomes" id="UP001519288"/>
    </source>
</evidence>
<dbReference type="RefSeq" id="WP_209862233.1">
    <property type="nucleotide sequence ID" value="NZ_JAGGLD010000003.1"/>
</dbReference>
<dbReference type="Pfam" id="PF14038">
    <property type="entry name" value="YqzE"/>
    <property type="match status" value="1"/>
</dbReference>
<keyword evidence="2" id="KW-1185">Reference proteome</keyword>
<evidence type="ECO:0000313" key="1">
    <source>
        <dbReference type="EMBL" id="MBP2001253.1"/>
    </source>
</evidence>
<gene>
    <name evidence="1" type="ORF">J2Z69_002296</name>
</gene>
<dbReference type="Proteomes" id="UP001519288">
    <property type="component" value="Unassembled WGS sequence"/>
</dbReference>
<organism evidence="1 2">
    <name type="scientific">Paenibacillus shirakamiensis</name>
    <dbReference type="NCBI Taxonomy" id="1265935"/>
    <lineage>
        <taxon>Bacteria</taxon>
        <taxon>Bacillati</taxon>
        <taxon>Bacillota</taxon>
        <taxon>Bacilli</taxon>
        <taxon>Bacillales</taxon>
        <taxon>Paenibacillaceae</taxon>
        <taxon>Paenibacillus</taxon>
    </lineage>
</organism>
<accession>A0ABS4JHS4</accession>
<dbReference type="EMBL" id="JAGGLD010000003">
    <property type="protein sequence ID" value="MBP2001253.1"/>
    <property type="molecule type" value="Genomic_DNA"/>
</dbReference>
<name>A0ABS4JHS4_9BACL</name>
<proteinExistence type="predicted"/>